<evidence type="ECO:0000313" key="2">
    <source>
        <dbReference type="Proteomes" id="UP000003856"/>
    </source>
</evidence>
<proteinExistence type="predicted"/>
<organism evidence="1 2">
    <name type="scientific">Acidovorax delafieldii 2AN</name>
    <dbReference type="NCBI Taxonomy" id="573060"/>
    <lineage>
        <taxon>Bacteria</taxon>
        <taxon>Pseudomonadati</taxon>
        <taxon>Pseudomonadota</taxon>
        <taxon>Betaproteobacteria</taxon>
        <taxon>Burkholderiales</taxon>
        <taxon>Comamonadaceae</taxon>
        <taxon>Acidovorax</taxon>
    </lineage>
</organism>
<dbReference type="EMBL" id="ACQT01000040">
    <property type="protein sequence ID" value="EER60763.1"/>
    <property type="molecule type" value="Genomic_DNA"/>
</dbReference>
<dbReference type="Proteomes" id="UP000003856">
    <property type="component" value="Unassembled WGS sequence"/>
</dbReference>
<dbReference type="InterPro" id="IPR019253">
    <property type="entry name" value="DUF2244_TM"/>
</dbReference>
<gene>
    <name evidence="1" type="ORF">AcdelDRAFT_1658</name>
</gene>
<evidence type="ECO:0000313" key="1">
    <source>
        <dbReference type="EMBL" id="EER60763.1"/>
    </source>
</evidence>
<dbReference type="Pfam" id="PF10003">
    <property type="entry name" value="DUF2244"/>
    <property type="match status" value="1"/>
</dbReference>
<accession>C5T428</accession>
<name>C5T428_ACIDE</name>
<reference evidence="1 2" key="1">
    <citation type="submission" date="2009-05" db="EMBL/GenBank/DDBJ databases">
        <title>The draft genome of Acidovorax delafieldii 2AN.</title>
        <authorList>
            <consortium name="US DOE Joint Genome Institute (JGI-PGF)"/>
            <person name="Lucas S."/>
            <person name="Copeland A."/>
            <person name="Lapidus A."/>
            <person name="Glavina del Rio T."/>
            <person name="Tice H."/>
            <person name="Bruce D."/>
            <person name="Goodwin L."/>
            <person name="Pitluck S."/>
            <person name="Larimer F."/>
            <person name="Land M.L."/>
            <person name="Hauser L."/>
            <person name="Shelobolina E.S."/>
            <person name="Picardal F."/>
            <person name="Roden E."/>
            <person name="Emerson D."/>
        </authorList>
    </citation>
    <scope>NUCLEOTIDE SEQUENCE [LARGE SCALE GENOMIC DNA]</scope>
    <source>
        <strain evidence="1 2">2AN</strain>
    </source>
</reference>
<keyword evidence="1" id="KW-0472">Membrane</keyword>
<keyword evidence="2" id="KW-1185">Reference proteome</keyword>
<dbReference type="AlphaFoldDB" id="C5T428"/>
<comment type="caution">
    <text evidence="1">The sequence shown here is derived from an EMBL/GenBank/DDBJ whole genome shotgun (WGS) entry which is preliminary data.</text>
</comment>
<sequence length="90" mass="10144">MLALVRYGRHAADGERISLQGRRLVVEKETAGRLERAEFDRSWVHVEPKAGDRSLITLSAHGRSVEVGRYVRPELRPALASEIRRALRAA</sequence>
<keyword evidence="1" id="KW-0812">Transmembrane</keyword>
<dbReference type="PATRIC" id="fig|573060.9.peg.3483"/>
<protein>
    <submittedName>
        <fullName evidence="1">Putative transmembrane protein</fullName>
    </submittedName>
</protein>